<feature type="domain" description="HTH-type transcriptional regulator MT1864/Rv1816-like C-terminal" evidence="3">
    <location>
        <begin position="92"/>
        <end position="188"/>
    </location>
</feature>
<dbReference type="AlphaFoldDB" id="A0A934SII5"/>
<keyword evidence="2" id="KW-0804">Transcription</keyword>
<dbReference type="InterPro" id="IPR036271">
    <property type="entry name" value="Tet_transcr_reg_TetR-rel_C_sf"/>
</dbReference>
<comment type="caution">
    <text evidence="4">The sequence shown here is derived from an EMBL/GenBank/DDBJ whole genome shotgun (WGS) entry which is preliminary data.</text>
</comment>
<proteinExistence type="predicted"/>
<organism evidence="4 5">
    <name type="scientific">Paracoccus caeni</name>
    <dbReference type="NCBI Taxonomy" id="657651"/>
    <lineage>
        <taxon>Bacteria</taxon>
        <taxon>Pseudomonadati</taxon>
        <taxon>Pseudomonadota</taxon>
        <taxon>Alphaproteobacteria</taxon>
        <taxon>Rhodobacterales</taxon>
        <taxon>Paracoccaceae</taxon>
        <taxon>Paracoccus</taxon>
    </lineage>
</organism>
<name>A0A934SII5_9RHOB</name>
<keyword evidence="5" id="KW-1185">Reference proteome</keyword>
<dbReference type="Proteomes" id="UP000640485">
    <property type="component" value="Unassembled WGS sequence"/>
</dbReference>
<dbReference type="EMBL" id="JAEPRQ010000002">
    <property type="protein sequence ID" value="MBK4215779.1"/>
    <property type="molecule type" value="Genomic_DNA"/>
</dbReference>
<keyword evidence="1" id="KW-0805">Transcription regulation</keyword>
<evidence type="ECO:0000313" key="5">
    <source>
        <dbReference type="Proteomes" id="UP000640485"/>
    </source>
</evidence>
<dbReference type="SUPFAM" id="SSF46689">
    <property type="entry name" value="Homeodomain-like"/>
    <property type="match status" value="1"/>
</dbReference>
<dbReference type="Gene3D" id="1.10.357.10">
    <property type="entry name" value="Tetracycline Repressor, domain 2"/>
    <property type="match status" value="1"/>
</dbReference>
<dbReference type="SUPFAM" id="SSF48498">
    <property type="entry name" value="Tetracyclin repressor-like, C-terminal domain"/>
    <property type="match status" value="1"/>
</dbReference>
<protein>
    <submittedName>
        <fullName evidence="4">TetR/AcrR family transcriptional regulator</fullName>
    </submittedName>
</protein>
<dbReference type="Pfam" id="PF13305">
    <property type="entry name" value="TetR_C_33"/>
    <property type="match status" value="1"/>
</dbReference>
<reference evidence="4" key="1">
    <citation type="submission" date="2021-01" db="EMBL/GenBank/DDBJ databases">
        <title>Paracoccus amoyensis sp. nov., isolated from the surface seawater along the coast of Xiamen Island, China.</title>
        <authorList>
            <person name="Lyu L."/>
        </authorList>
    </citation>
    <scope>NUCLEOTIDE SEQUENCE</scope>
    <source>
        <strain evidence="4">MJ17</strain>
    </source>
</reference>
<evidence type="ECO:0000313" key="4">
    <source>
        <dbReference type="EMBL" id="MBK4215779.1"/>
    </source>
</evidence>
<dbReference type="RefSeq" id="WP_200685101.1">
    <property type="nucleotide sequence ID" value="NZ_JAEPRQ010000002.1"/>
</dbReference>
<evidence type="ECO:0000259" key="3">
    <source>
        <dbReference type="Pfam" id="PF13305"/>
    </source>
</evidence>
<evidence type="ECO:0000256" key="2">
    <source>
        <dbReference type="ARBA" id="ARBA00023163"/>
    </source>
</evidence>
<sequence length="211" mass="23444">MSRHDRIMEGMGLHGRAIVTALDVMAETRSARPSMDEICERMGVGAEDLRGIFADEHSLLVAVAEQALVRLIDATTRAIVKVEQDDPIGQFLALGDVYMEWAAQYPTQFRLVTDNSLVDGYEVPELRRYIDSLSELMIRTLSRAQDRGDLPATADIPKLVLTTRIFCHGLARMLIDGRLHAMQPDASALQLAKSIMRDTVRHFTLPAGRAA</sequence>
<accession>A0A934SII5</accession>
<dbReference type="InterPro" id="IPR009057">
    <property type="entry name" value="Homeodomain-like_sf"/>
</dbReference>
<evidence type="ECO:0000256" key="1">
    <source>
        <dbReference type="ARBA" id="ARBA00023015"/>
    </source>
</evidence>
<dbReference type="InterPro" id="IPR025996">
    <property type="entry name" value="MT1864/Rv1816-like_C"/>
</dbReference>
<gene>
    <name evidence="4" type="ORF">JJJ17_07570</name>
</gene>